<evidence type="ECO:0000313" key="5">
    <source>
        <dbReference type="Proteomes" id="UP000803884"/>
    </source>
</evidence>
<dbReference type="CDD" id="cd00170">
    <property type="entry name" value="SEC14"/>
    <property type="match status" value="1"/>
</dbReference>
<dbReference type="EMBL" id="JAAQHG020000025">
    <property type="protein sequence ID" value="KAL1584601.1"/>
    <property type="molecule type" value="Genomic_DNA"/>
</dbReference>
<dbReference type="CDD" id="cd00159">
    <property type="entry name" value="RhoGAP"/>
    <property type="match status" value="1"/>
</dbReference>
<feature type="compositionally biased region" description="Polar residues" evidence="1">
    <location>
        <begin position="561"/>
        <end position="576"/>
    </location>
</feature>
<dbReference type="AlphaFoldDB" id="A0AB34KLA7"/>
<dbReference type="Gene3D" id="3.40.525.10">
    <property type="entry name" value="CRAL-TRIO lipid binding domain"/>
    <property type="match status" value="1"/>
</dbReference>
<dbReference type="PANTHER" id="PTHR45808">
    <property type="entry name" value="RHO GTPASE-ACTIVATING PROTEIN 68F"/>
    <property type="match status" value="1"/>
</dbReference>
<feature type="region of interest" description="Disordered" evidence="1">
    <location>
        <begin position="1"/>
        <end position="32"/>
    </location>
</feature>
<feature type="compositionally biased region" description="Low complexity" evidence="1">
    <location>
        <begin position="635"/>
        <end position="646"/>
    </location>
</feature>
<feature type="region of interest" description="Disordered" evidence="1">
    <location>
        <begin position="635"/>
        <end position="655"/>
    </location>
</feature>
<dbReference type="Pfam" id="PF13716">
    <property type="entry name" value="CRAL_TRIO_2"/>
    <property type="match status" value="1"/>
</dbReference>
<dbReference type="SUPFAM" id="SSF52087">
    <property type="entry name" value="CRAL/TRIO domain"/>
    <property type="match status" value="1"/>
</dbReference>
<dbReference type="GeneID" id="96008442"/>
<feature type="compositionally biased region" description="Polar residues" evidence="1">
    <location>
        <begin position="16"/>
        <end position="32"/>
    </location>
</feature>
<dbReference type="GO" id="GO:0005096">
    <property type="term" value="F:GTPase activator activity"/>
    <property type="evidence" value="ECO:0007669"/>
    <property type="project" value="TreeGrafter"/>
</dbReference>
<evidence type="ECO:0000259" key="2">
    <source>
        <dbReference type="PROSITE" id="PS50191"/>
    </source>
</evidence>
<protein>
    <submittedName>
        <fullName evidence="4">Uncharacterized protein</fullName>
    </submittedName>
</protein>
<dbReference type="InterPro" id="IPR000198">
    <property type="entry name" value="RhoGAP_dom"/>
</dbReference>
<dbReference type="InterPro" id="IPR001251">
    <property type="entry name" value="CRAL-TRIO_dom"/>
</dbReference>
<gene>
    <name evidence="4" type="ORF">WHR41_06999</name>
</gene>
<dbReference type="InterPro" id="IPR036865">
    <property type="entry name" value="CRAL-TRIO_dom_sf"/>
</dbReference>
<evidence type="ECO:0000313" key="4">
    <source>
        <dbReference type="EMBL" id="KAL1584601.1"/>
    </source>
</evidence>
<dbReference type="PROSITE" id="PS50191">
    <property type="entry name" value="CRAL_TRIO"/>
    <property type="match status" value="1"/>
</dbReference>
<dbReference type="InterPro" id="IPR008936">
    <property type="entry name" value="Rho_GTPase_activation_prot"/>
</dbReference>
<dbReference type="GO" id="GO:0005737">
    <property type="term" value="C:cytoplasm"/>
    <property type="evidence" value="ECO:0007669"/>
    <property type="project" value="TreeGrafter"/>
</dbReference>
<name>A0AB34KLA7_9PEZI</name>
<dbReference type="RefSeq" id="XP_069227707.1">
    <property type="nucleotide sequence ID" value="XM_069375604.1"/>
</dbReference>
<sequence length="795" mass="87310">MRSALASVTHRRGARSRSNSLTTVPPAQNSTDFDPQLASLAASIIHKSPLPSEAGLPVYIVNAAAFPDASEVDYNSLLPYVLARLPEEDELISGTEYEIIFFAGGQPEGATTEKKQGPGVGWYLQAYQVLSRATRKKLQKLYIVHPRTWVRVLVNVFGTVVSPKFRRKIVHVNTLTGLAMLIPIERLLIPPVVYVHDRKLCPDIDVPYASGRRAFTANHPLPTNPESGKSRLPRVLRETTSFILLPVNVRTEGLFRIPPHTVLTGVLREAYDRGQMYIIWKEVGATFVEPGVDPALVSEVKIEDAYGVHSAASLIKTWYRELRDPIFPESSYSIIREQFGSPDVQITLEDLESMLSLNSKQSPLSVTSREILLRHLLPLLSTVAAREPENKMDANNLAICFAMTLVCGSNQLEDAKMTSVIRRILQVAIESWKELQQRLGIGSDDFWKDIQAPRDAKEYEDPLDEPRSKQQFAEHSADDGSHKVHLLDAESPTGDDYIELERAPTLPPRPLGRSVSAYSSSRPREERHPPIPKRKPAPEPPRYSTLFGDNEKVSPVGNSPDGYTSADSLTHGSLQSHGYGIDEKKAHAMPAAELHHLEVPKRKALVSHHDDGLASGVARSASAATSAHLAHLAAQRASSASSQGSSIPEPMSAPGAFQENEKAQTNDETVFRKPVWPASRANQQGIPTLAKPIIPHRPRSHEPTSIAMLSASDEFRNGMPKLRSTSTGIVKRMASMESANGSSQHGNTLQPSKLNLRKASVDDLRRIYEDRASAAETLVAAGRRSSHNSQGSGAV</sequence>
<feature type="compositionally biased region" description="Basic and acidic residues" evidence="1">
    <location>
        <begin position="453"/>
        <end position="468"/>
    </location>
</feature>
<proteinExistence type="predicted"/>
<dbReference type="PROSITE" id="PS50238">
    <property type="entry name" value="RHOGAP"/>
    <property type="match status" value="1"/>
</dbReference>
<feature type="compositionally biased region" description="Basic and acidic residues" evidence="1">
    <location>
        <begin position="475"/>
        <end position="488"/>
    </location>
</feature>
<dbReference type="SMART" id="SM00324">
    <property type="entry name" value="RhoGAP"/>
    <property type="match status" value="1"/>
</dbReference>
<dbReference type="Proteomes" id="UP000803884">
    <property type="component" value="Unassembled WGS sequence"/>
</dbReference>
<feature type="domain" description="CRAL-TRIO" evidence="2">
    <location>
        <begin position="33"/>
        <end position="190"/>
    </location>
</feature>
<organism evidence="4 5">
    <name type="scientific">Cladosporium halotolerans</name>
    <dbReference type="NCBI Taxonomy" id="1052096"/>
    <lineage>
        <taxon>Eukaryota</taxon>
        <taxon>Fungi</taxon>
        <taxon>Dikarya</taxon>
        <taxon>Ascomycota</taxon>
        <taxon>Pezizomycotina</taxon>
        <taxon>Dothideomycetes</taxon>
        <taxon>Dothideomycetidae</taxon>
        <taxon>Cladosporiales</taxon>
        <taxon>Cladosporiaceae</taxon>
        <taxon>Cladosporium</taxon>
    </lineage>
</organism>
<dbReference type="GO" id="GO:0007264">
    <property type="term" value="P:small GTPase-mediated signal transduction"/>
    <property type="evidence" value="ECO:0007669"/>
    <property type="project" value="TreeGrafter"/>
</dbReference>
<accession>A0AB34KLA7</accession>
<feature type="domain" description="Rho-GAP" evidence="3">
    <location>
        <begin position="219"/>
        <end position="436"/>
    </location>
</feature>
<evidence type="ECO:0000256" key="1">
    <source>
        <dbReference type="SAM" id="MobiDB-lite"/>
    </source>
</evidence>
<dbReference type="PANTHER" id="PTHR45808:SF2">
    <property type="entry name" value="RHO GTPASE-ACTIVATING PROTEIN 68F"/>
    <property type="match status" value="1"/>
</dbReference>
<dbReference type="SUPFAM" id="SSF48350">
    <property type="entry name" value="GTPase activation domain, GAP"/>
    <property type="match status" value="1"/>
</dbReference>
<evidence type="ECO:0000259" key="3">
    <source>
        <dbReference type="PROSITE" id="PS50238"/>
    </source>
</evidence>
<comment type="caution">
    <text evidence="4">The sequence shown here is derived from an EMBL/GenBank/DDBJ whole genome shotgun (WGS) entry which is preliminary data.</text>
</comment>
<dbReference type="Pfam" id="PF00620">
    <property type="entry name" value="RhoGAP"/>
    <property type="match status" value="1"/>
</dbReference>
<keyword evidence="5" id="KW-1185">Reference proteome</keyword>
<reference evidence="4 5" key="1">
    <citation type="journal article" date="2020" name="Microbiol. Resour. Announc.">
        <title>Draft Genome Sequence of a Cladosporium Species Isolated from the Mesophotic Ascidian Didemnum maculosum.</title>
        <authorList>
            <person name="Gioti A."/>
            <person name="Siaperas R."/>
            <person name="Nikolaivits E."/>
            <person name="Le Goff G."/>
            <person name="Ouazzani J."/>
            <person name="Kotoulas G."/>
            <person name="Topakas E."/>
        </authorList>
    </citation>
    <scope>NUCLEOTIDE SEQUENCE [LARGE SCALE GENOMIC DNA]</scope>
    <source>
        <strain evidence="4 5">TM138-S3</strain>
    </source>
</reference>
<feature type="region of interest" description="Disordered" evidence="1">
    <location>
        <begin position="453"/>
        <end position="577"/>
    </location>
</feature>
<dbReference type="Gene3D" id="1.10.555.10">
    <property type="entry name" value="Rho GTPase activation protein"/>
    <property type="match status" value="1"/>
</dbReference>